<sequence length="68" mass="7738">MSAERDELLRLVEELPEEEVPQALADVRRHLRPVRERPWPPAWFGSIEGDGTAVGARSEELLREGFGQ</sequence>
<keyword evidence="2" id="KW-1185">Reference proteome</keyword>
<organism evidence="1 2">
    <name type="scientific">Haloechinothrix salitolerans</name>
    <dbReference type="NCBI Taxonomy" id="926830"/>
    <lineage>
        <taxon>Bacteria</taxon>
        <taxon>Bacillati</taxon>
        <taxon>Actinomycetota</taxon>
        <taxon>Actinomycetes</taxon>
        <taxon>Pseudonocardiales</taxon>
        <taxon>Pseudonocardiaceae</taxon>
        <taxon>Haloechinothrix</taxon>
    </lineage>
</organism>
<protein>
    <submittedName>
        <fullName evidence="1">Uncharacterized protein</fullName>
    </submittedName>
</protein>
<reference evidence="2" key="1">
    <citation type="journal article" date="2019" name="Int. J. Syst. Evol. Microbiol.">
        <title>The Global Catalogue of Microorganisms (GCM) 10K type strain sequencing project: providing services to taxonomists for standard genome sequencing and annotation.</title>
        <authorList>
            <consortium name="The Broad Institute Genomics Platform"/>
            <consortium name="The Broad Institute Genome Sequencing Center for Infectious Disease"/>
            <person name="Wu L."/>
            <person name="Ma J."/>
        </authorList>
    </citation>
    <scope>NUCLEOTIDE SEQUENCE [LARGE SCALE GENOMIC DNA]</scope>
    <source>
        <strain evidence="2">KCTC 32255</strain>
    </source>
</reference>
<comment type="caution">
    <text evidence="1">The sequence shown here is derived from an EMBL/GenBank/DDBJ whole genome shotgun (WGS) entry which is preliminary data.</text>
</comment>
<proteinExistence type="predicted"/>
<name>A0ABW2BT08_9PSEU</name>
<dbReference type="Proteomes" id="UP001596337">
    <property type="component" value="Unassembled WGS sequence"/>
</dbReference>
<dbReference type="RefSeq" id="WP_345402513.1">
    <property type="nucleotide sequence ID" value="NZ_BAABLA010000111.1"/>
</dbReference>
<evidence type="ECO:0000313" key="2">
    <source>
        <dbReference type="Proteomes" id="UP001596337"/>
    </source>
</evidence>
<dbReference type="EMBL" id="JBHSXX010000001">
    <property type="protein sequence ID" value="MFC6865943.1"/>
    <property type="molecule type" value="Genomic_DNA"/>
</dbReference>
<gene>
    <name evidence="1" type="ORF">ACFQGD_02150</name>
</gene>
<evidence type="ECO:0000313" key="1">
    <source>
        <dbReference type="EMBL" id="MFC6865943.1"/>
    </source>
</evidence>
<accession>A0ABW2BT08</accession>